<evidence type="ECO:0000256" key="5">
    <source>
        <dbReference type="ARBA" id="ARBA00022505"/>
    </source>
</evidence>
<dbReference type="GO" id="GO:0005506">
    <property type="term" value="F:iron ion binding"/>
    <property type="evidence" value="ECO:0007669"/>
    <property type="project" value="InterPro"/>
</dbReference>
<keyword evidence="8 20" id="KW-0479">Metal-binding</keyword>
<dbReference type="InterPro" id="IPR002346">
    <property type="entry name" value="Mopterin_DH_FAD-bd"/>
</dbReference>
<dbReference type="InterPro" id="IPR036856">
    <property type="entry name" value="Ald_Oxase/Xan_DH_a/b_sf"/>
</dbReference>
<evidence type="ECO:0000256" key="3">
    <source>
        <dbReference type="ARBA" id="ARBA00006849"/>
    </source>
</evidence>
<evidence type="ECO:0000256" key="14">
    <source>
        <dbReference type="ARBA" id="ARBA00023140"/>
    </source>
</evidence>
<evidence type="ECO:0000256" key="1">
    <source>
        <dbReference type="ARBA" id="ARBA00001974"/>
    </source>
</evidence>
<evidence type="ECO:0000256" key="17">
    <source>
        <dbReference type="ARBA" id="ARBA00072265"/>
    </source>
</evidence>
<dbReference type="InterPro" id="IPR000674">
    <property type="entry name" value="Ald_Oxase/Xan_DH_a/b"/>
</dbReference>
<keyword evidence="9 19" id="KW-0274">FAD</keyword>
<dbReference type="InterPro" id="IPR012675">
    <property type="entry name" value="Beta-grasp_dom_sf"/>
</dbReference>
<dbReference type="EMBL" id="OV121139">
    <property type="protein sequence ID" value="CAH0562395.1"/>
    <property type="molecule type" value="Genomic_DNA"/>
</dbReference>
<dbReference type="SMART" id="SM01092">
    <property type="entry name" value="CO_deh_flav_C"/>
    <property type="match status" value="1"/>
</dbReference>
<dbReference type="InterPro" id="IPR006058">
    <property type="entry name" value="2Fe2S_fd_BS"/>
</dbReference>
<keyword evidence="23" id="KW-1185">Reference proteome</keyword>
<feature type="binding site" evidence="20">
    <location>
        <position position="51"/>
    </location>
    <ligand>
        <name>[2Fe-2S] cluster</name>
        <dbReference type="ChEBI" id="CHEBI:190135"/>
        <label>1</label>
    </ligand>
</feature>
<dbReference type="PIRSF" id="PIRSF000127">
    <property type="entry name" value="Xanthine_DH"/>
    <property type="match status" value="1"/>
</dbReference>
<dbReference type="SUPFAM" id="SSF56003">
    <property type="entry name" value="Molybdenum cofactor-binding domain"/>
    <property type="match status" value="1"/>
</dbReference>
<reference evidence="22" key="1">
    <citation type="submission" date="2021-12" db="EMBL/GenBank/DDBJ databases">
        <authorList>
            <person name="King R."/>
        </authorList>
    </citation>
    <scope>NUCLEOTIDE SEQUENCE</scope>
</reference>
<dbReference type="FunFam" id="3.30.390.50:FF:000003">
    <property type="entry name" value="Aldehyde oxidase1"/>
    <property type="match status" value="1"/>
</dbReference>
<dbReference type="InterPro" id="IPR036884">
    <property type="entry name" value="2Fe-2S-bd_dom_sf"/>
</dbReference>
<dbReference type="SUPFAM" id="SSF56176">
    <property type="entry name" value="FAD-binding/transporter-associated domain-like"/>
    <property type="match status" value="1"/>
</dbReference>
<evidence type="ECO:0000256" key="12">
    <source>
        <dbReference type="ARBA" id="ARBA00023014"/>
    </source>
</evidence>
<feature type="binding site" evidence="20">
    <location>
        <position position="1033"/>
    </location>
    <ligand>
        <name>Mo-molybdopterin</name>
        <dbReference type="ChEBI" id="CHEBI:71302"/>
    </ligand>
    <ligandPart>
        <name>Mo</name>
        <dbReference type="ChEBI" id="CHEBI:28685"/>
    </ligandPart>
</feature>
<keyword evidence="12 20" id="KW-0411">Iron-sulfur</keyword>
<protein>
    <recommendedName>
        <fullName evidence="17">Indole-3-acetaldehyde oxidase</fullName>
    </recommendedName>
</protein>
<name>A0A9P0BFD4_BRAAE</name>
<dbReference type="SUPFAM" id="SSF54292">
    <property type="entry name" value="2Fe-2S ferredoxin-like"/>
    <property type="match status" value="1"/>
</dbReference>
<dbReference type="GO" id="GO:0051537">
    <property type="term" value="F:2 iron, 2 sulfur cluster binding"/>
    <property type="evidence" value="ECO:0007669"/>
    <property type="project" value="UniProtKB-KW"/>
</dbReference>
<dbReference type="InterPro" id="IPR037165">
    <property type="entry name" value="AldOxase/xan_DH_Mopterin-bd_sf"/>
</dbReference>
<dbReference type="InterPro" id="IPR016208">
    <property type="entry name" value="Ald_Oxase/xanthine_DH-like"/>
</dbReference>
<organism evidence="22 23">
    <name type="scientific">Brassicogethes aeneus</name>
    <name type="common">Rape pollen beetle</name>
    <name type="synonym">Meligethes aeneus</name>
    <dbReference type="NCBI Taxonomy" id="1431903"/>
    <lineage>
        <taxon>Eukaryota</taxon>
        <taxon>Metazoa</taxon>
        <taxon>Ecdysozoa</taxon>
        <taxon>Arthropoda</taxon>
        <taxon>Hexapoda</taxon>
        <taxon>Insecta</taxon>
        <taxon>Pterygota</taxon>
        <taxon>Neoptera</taxon>
        <taxon>Endopterygota</taxon>
        <taxon>Coleoptera</taxon>
        <taxon>Polyphaga</taxon>
        <taxon>Cucujiformia</taxon>
        <taxon>Nitidulidae</taxon>
        <taxon>Meligethinae</taxon>
        <taxon>Brassicogethes</taxon>
    </lineage>
</organism>
<feature type="binding site" evidence="20">
    <location>
        <position position="149"/>
    </location>
    <ligand>
        <name>[2Fe-2S] cluster</name>
        <dbReference type="ChEBI" id="CHEBI:190135"/>
        <label>2</label>
    </ligand>
</feature>
<dbReference type="Gene3D" id="3.30.465.10">
    <property type="match status" value="1"/>
</dbReference>
<comment type="cofactor">
    <cofactor evidence="15">
        <name>[2Fe-2S] cluster</name>
        <dbReference type="ChEBI" id="CHEBI:190135"/>
    </cofactor>
</comment>
<dbReference type="Pfam" id="PF20256">
    <property type="entry name" value="MoCoBD_2"/>
    <property type="match status" value="1"/>
</dbReference>
<feature type="binding site" evidence="20">
    <location>
        <position position="115"/>
    </location>
    <ligand>
        <name>[2Fe-2S] cluster</name>
        <dbReference type="ChEBI" id="CHEBI:190135"/>
        <label>2</label>
    </ligand>
</feature>
<dbReference type="Gene3D" id="3.30.390.50">
    <property type="entry name" value="CO dehydrogenase flavoprotein, C-terminal domain"/>
    <property type="match status" value="1"/>
</dbReference>
<feature type="binding site" evidence="20">
    <location>
        <position position="76"/>
    </location>
    <ligand>
        <name>[2Fe-2S] cluster</name>
        <dbReference type="ChEBI" id="CHEBI:190135"/>
        <label>1</label>
    </ligand>
</feature>
<evidence type="ECO:0000256" key="8">
    <source>
        <dbReference type="ARBA" id="ARBA00022723"/>
    </source>
</evidence>
<dbReference type="Pfam" id="PF00941">
    <property type="entry name" value="FAD_binding_5"/>
    <property type="match status" value="1"/>
</dbReference>
<evidence type="ECO:0000313" key="22">
    <source>
        <dbReference type="EMBL" id="CAH0562395.1"/>
    </source>
</evidence>
<dbReference type="Gene3D" id="3.90.1170.50">
    <property type="entry name" value="Aldehyde oxidase/xanthine dehydrogenase, a/b hammerhead"/>
    <property type="match status" value="1"/>
</dbReference>
<dbReference type="Pfam" id="PF02738">
    <property type="entry name" value="MoCoBD_1"/>
    <property type="match status" value="1"/>
</dbReference>
<feature type="binding site" evidence="20">
    <location>
        <position position="54"/>
    </location>
    <ligand>
        <name>[2Fe-2S] cluster</name>
        <dbReference type="ChEBI" id="CHEBI:190135"/>
        <label>1</label>
    </ligand>
</feature>
<comment type="cofactor">
    <cofactor evidence="20">
        <name>[2Fe-2S] cluster</name>
        <dbReference type="ChEBI" id="CHEBI:190135"/>
    </cofactor>
    <text evidence="20">Binds 2 [2Fe-2S] clusters.</text>
</comment>
<dbReference type="InterPro" id="IPR016169">
    <property type="entry name" value="FAD-bd_PCMH_sub2"/>
</dbReference>
<dbReference type="GO" id="GO:0071949">
    <property type="term" value="F:FAD binding"/>
    <property type="evidence" value="ECO:0007669"/>
    <property type="project" value="InterPro"/>
</dbReference>
<dbReference type="PROSITE" id="PS51387">
    <property type="entry name" value="FAD_PCMH"/>
    <property type="match status" value="1"/>
</dbReference>
<keyword evidence="14" id="KW-0576">Peroxisome</keyword>
<dbReference type="FunFam" id="3.30.465.10:FF:000013">
    <property type="entry name" value="Aldehyde oxidase"/>
    <property type="match status" value="1"/>
</dbReference>
<dbReference type="InterPro" id="IPR036010">
    <property type="entry name" value="2Fe-2S_ferredoxin-like_sf"/>
</dbReference>
<evidence type="ECO:0000256" key="10">
    <source>
        <dbReference type="ARBA" id="ARBA00023002"/>
    </source>
</evidence>
<feature type="binding site" evidence="20">
    <location>
        <position position="880"/>
    </location>
    <ligand>
        <name>Mo-molybdopterin</name>
        <dbReference type="ChEBI" id="CHEBI:71302"/>
    </ligand>
    <ligandPart>
        <name>Mo</name>
        <dbReference type="ChEBI" id="CHEBI:28685"/>
    </ligandPart>
</feature>
<dbReference type="Proteomes" id="UP001154078">
    <property type="component" value="Chromosome 8"/>
</dbReference>
<keyword evidence="5 20" id="KW-0500">Molybdenum</keyword>
<dbReference type="InterPro" id="IPR016166">
    <property type="entry name" value="FAD-bd_PCMH"/>
</dbReference>
<keyword evidence="11 20" id="KW-0408">Iron</keyword>
<sequence>MDLVEHIHFYINDKKHTAPLDGLDINMSLNTYLRNNLNLTGTKKMCAEGGCGVCVVAVKKKNQHTGKLETVALNSCLVSIFSSFGWSIYTVEGIGDKNNPNAIQKALCKFNGTQCGFCTPGMVMNLFALNEKQDLTMKTVENSFGGNICRCTGYRPILSAFKSLCTDLTKDCLGTVSDIEDLTITKKGYNKNCDNSCHKNPLLFKLLYSSWIKVFNLSDLLKVIETLQSGEKKSSYMLIAGNTGQGVYKVHKKFDVYIDINNVKELHVSEIKNNELIIGGNISLTQAIDNFNDYAKNDKCFKYLEKVAEHIDLVANVAVRNGGTIAGNLMLKHQHKDFPSDIFLILETLGAQLTIVDPSNKEYYGSPEEFLSLDMTNKVIRCITLPGLSHNHEFASYKIMPRSQNAHALLNAGFLFKFDDQKKIESFRIVYGNISKSFIHAKKVEDYLVGNNIFNNDVLQRTFELLDEEIVPEFKEMGPSIEFRKKLSISLFYKFILSISETVRADMKSGAVKMERTVSKGTQDFQTNASLYPLSENISKLEAMIQSTGEAQYIADMPDQPNQLFACFVLAKAPANSIIKKINAEKVLKLNGVVAFYGKNDIPGKNTFTPKVFSELFIEMEEELFCSGVVQYYHQPIGVVVARTQELAEKAADLVDVQYGESKVKPLVSIRDVLKANRKEKIVQDRVVLPVFRGEEDKHIIKGMMDLKWQSHFHMENHCCNVYPNQDGGLDMYPASQWMDLSQNAAAAALNLPANKINVVVKRLGGGFGGKIIRNSQISTAAALCAFKLQKPVKMWLPLKTNFRIIGKRHPLSCDYEAAVDDDGIIQYINNLIYFDHGVGKNCKDVFLFLDSYLGCYNTTSWFTNTFLTHTDMHPSCYIRAPGSLEGITTVESIMEHIAINIGMDSLDFRLANLNPENTELLSYIVDFIDWADIASRKLEINRFNKVNKWRKKGLSVIPMVFPFEIFFSFNVIVSIHHLDGTVSIAHGGVEIGQGINTKAAQVCAYKLGIPVNKISVKPTNNLVSPNVSMTGASMTSEGVCYSVIKACSTLLKRMEPIKDKLDNPTWEEIVKQCYFDFIDLTAMGMYSKNDEELGGYNVYGVCAAEVELDVLTAQYTISRVDLLEDVGDSINPKIDIGQIEGAFVMGLGYFLTEDIKVSEQGEILSDRTWNYYPPGPKDIPIDFRVKFPKDNPNEVGVLKSKATGEPAICLAVAIPLAIRQAVAEVRGYFDPTSSKWFKFGNIRKKKCTYLFYTYIIFCRWADDSGTNFHELFARL</sequence>
<evidence type="ECO:0000256" key="7">
    <source>
        <dbReference type="ARBA" id="ARBA00022714"/>
    </source>
</evidence>
<evidence type="ECO:0000256" key="13">
    <source>
        <dbReference type="ARBA" id="ARBA00023027"/>
    </source>
</evidence>
<dbReference type="InterPro" id="IPR008274">
    <property type="entry name" value="AldOxase/xan_DH_MoCoBD1"/>
</dbReference>
<dbReference type="AlphaFoldDB" id="A0A9P0BFD4"/>
<evidence type="ECO:0000256" key="19">
    <source>
        <dbReference type="PIRSR" id="PIRSR000127-2"/>
    </source>
</evidence>
<dbReference type="InterPro" id="IPR002888">
    <property type="entry name" value="2Fe-2S-bd"/>
</dbReference>
<feature type="binding site" evidence="20">
    <location>
        <position position="151"/>
    </location>
    <ligand>
        <name>[2Fe-2S] cluster</name>
        <dbReference type="ChEBI" id="CHEBI:190135"/>
        <label>2</label>
    </ligand>
</feature>
<dbReference type="Gene3D" id="3.30.365.10">
    <property type="entry name" value="Aldehyde oxidase/xanthine dehydrogenase, molybdopterin binding domain"/>
    <property type="match status" value="4"/>
</dbReference>
<feature type="binding site" evidence="19">
    <location>
        <position position="337"/>
    </location>
    <ligand>
        <name>FAD</name>
        <dbReference type="ChEBI" id="CHEBI:57692"/>
    </ligand>
</feature>
<evidence type="ECO:0000313" key="23">
    <source>
        <dbReference type="Proteomes" id="UP001154078"/>
    </source>
</evidence>
<evidence type="ECO:0000256" key="20">
    <source>
        <dbReference type="PIRSR" id="PIRSR000127-3"/>
    </source>
</evidence>
<feature type="binding site" evidence="20">
    <location>
        <position position="46"/>
    </location>
    <ligand>
        <name>[2Fe-2S] cluster</name>
        <dbReference type="ChEBI" id="CHEBI:190135"/>
        <label>1</label>
    </ligand>
</feature>
<keyword evidence="13" id="KW-0520">NAD</keyword>
<dbReference type="SUPFAM" id="SSF54665">
    <property type="entry name" value="CO dehydrogenase molybdoprotein N-domain-like"/>
    <property type="match status" value="1"/>
</dbReference>
<evidence type="ECO:0000256" key="9">
    <source>
        <dbReference type="ARBA" id="ARBA00022827"/>
    </source>
</evidence>
<evidence type="ECO:0000256" key="4">
    <source>
        <dbReference type="ARBA" id="ARBA00011738"/>
    </source>
</evidence>
<feature type="binding site" evidence="20">
    <location>
        <position position="768"/>
    </location>
    <ligand>
        <name>Mo-molybdopterin</name>
        <dbReference type="ChEBI" id="CHEBI:71302"/>
    </ligand>
    <ligandPart>
        <name>Mo</name>
        <dbReference type="ChEBI" id="CHEBI:28685"/>
    </ligandPart>
</feature>
<dbReference type="PANTHER" id="PTHR11908">
    <property type="entry name" value="XANTHINE DEHYDROGENASE"/>
    <property type="match status" value="1"/>
</dbReference>
<dbReference type="GO" id="GO:0005777">
    <property type="term" value="C:peroxisome"/>
    <property type="evidence" value="ECO:0007669"/>
    <property type="project" value="UniProtKB-SubCell"/>
</dbReference>
<evidence type="ECO:0000256" key="11">
    <source>
        <dbReference type="ARBA" id="ARBA00023004"/>
    </source>
</evidence>
<dbReference type="SUPFAM" id="SSF55447">
    <property type="entry name" value="CO dehydrogenase flavoprotein C-terminal domain-like"/>
    <property type="match status" value="1"/>
</dbReference>
<evidence type="ECO:0000256" key="18">
    <source>
        <dbReference type="PIRSR" id="PIRSR000127-1"/>
    </source>
</evidence>
<dbReference type="InterPro" id="IPR036318">
    <property type="entry name" value="FAD-bd_PCMH-like_sf"/>
</dbReference>
<dbReference type="Pfam" id="PF01315">
    <property type="entry name" value="Ald_Xan_dh_C"/>
    <property type="match status" value="1"/>
</dbReference>
<dbReference type="OrthoDB" id="8300278at2759"/>
<dbReference type="FunFam" id="3.30.365.10:FF:000001">
    <property type="entry name" value="Xanthine dehydrogenase oxidase"/>
    <property type="match status" value="1"/>
</dbReference>
<keyword evidence="6" id="KW-0285">Flavoprotein</keyword>
<comment type="subcellular location">
    <subcellularLocation>
        <location evidence="2">Peroxisome</location>
    </subcellularLocation>
</comment>
<dbReference type="Pfam" id="PF03450">
    <property type="entry name" value="CO_deh_flav_C"/>
    <property type="match status" value="1"/>
</dbReference>
<dbReference type="PANTHER" id="PTHR11908:SF132">
    <property type="entry name" value="ALDEHYDE OXIDASE 1-RELATED"/>
    <property type="match status" value="1"/>
</dbReference>
<comment type="similarity">
    <text evidence="3">Belongs to the xanthine dehydrogenase family.</text>
</comment>
<feature type="binding site" evidence="20">
    <location>
        <position position="118"/>
    </location>
    <ligand>
        <name>[2Fe-2S] cluster</name>
        <dbReference type="ChEBI" id="CHEBI:190135"/>
        <label>2</label>
    </ligand>
</feature>
<dbReference type="FunFam" id="3.30.365.10:FF:000008">
    <property type="entry name" value="Aldehyde oxidase1"/>
    <property type="match status" value="1"/>
</dbReference>
<dbReference type="InterPro" id="IPR005107">
    <property type="entry name" value="CO_DH_flav_C"/>
</dbReference>
<dbReference type="Gene3D" id="3.10.20.30">
    <property type="match status" value="1"/>
</dbReference>
<evidence type="ECO:0000256" key="2">
    <source>
        <dbReference type="ARBA" id="ARBA00004275"/>
    </source>
</evidence>
<comment type="cofactor">
    <cofactor evidence="20">
        <name>Mo-molybdopterin</name>
        <dbReference type="ChEBI" id="CHEBI:71302"/>
    </cofactor>
    <text evidence="20">Binds 1 Mo-molybdopterin (Mo-MPT) cofactor per subunit.</text>
</comment>
<dbReference type="FunFam" id="3.10.20.30:FF:000012">
    <property type="entry name" value="Xanthine dehydrogenase/oxidase"/>
    <property type="match status" value="1"/>
</dbReference>
<dbReference type="InterPro" id="IPR046867">
    <property type="entry name" value="AldOxase/xan_DH_MoCoBD2"/>
</dbReference>
<comment type="subunit">
    <text evidence="4">Homodimer.</text>
</comment>
<evidence type="ECO:0000256" key="15">
    <source>
        <dbReference type="ARBA" id="ARBA00034078"/>
    </source>
</evidence>
<dbReference type="SMART" id="SM01008">
    <property type="entry name" value="Ald_Xan_dh_C"/>
    <property type="match status" value="1"/>
</dbReference>
<evidence type="ECO:0000256" key="6">
    <source>
        <dbReference type="ARBA" id="ARBA00022630"/>
    </source>
</evidence>
<feature type="binding site" evidence="20">
    <location>
        <position position="737"/>
    </location>
    <ligand>
        <name>Mo-molybdopterin</name>
        <dbReference type="ChEBI" id="CHEBI:71302"/>
    </ligand>
    <ligandPart>
        <name>Mo</name>
        <dbReference type="ChEBI" id="CHEBI:28685"/>
    </ligandPart>
</feature>
<comment type="catalytic activity">
    <reaction evidence="16">
        <text>indole-3-acetaldehyde + O2 + H2O = (indol-3-yl)acetate + H2O2 + H(+)</text>
        <dbReference type="Rhea" id="RHEA:16277"/>
        <dbReference type="ChEBI" id="CHEBI:15377"/>
        <dbReference type="ChEBI" id="CHEBI:15378"/>
        <dbReference type="ChEBI" id="CHEBI:15379"/>
        <dbReference type="ChEBI" id="CHEBI:16240"/>
        <dbReference type="ChEBI" id="CHEBI:18086"/>
        <dbReference type="ChEBI" id="CHEBI:30854"/>
        <dbReference type="EC" id="1.2.3.7"/>
    </reaction>
</comment>
<keyword evidence="10" id="KW-0560">Oxidoreductase</keyword>
<gene>
    <name evidence="22" type="ORF">MELIAE_LOCUS11519</name>
</gene>
<dbReference type="Gene3D" id="1.10.150.120">
    <property type="entry name" value="[2Fe-2S]-binding domain"/>
    <property type="match status" value="1"/>
</dbReference>
<accession>A0A9P0BFD4</accession>
<feature type="binding site" evidence="19">
    <location>
        <position position="398"/>
    </location>
    <ligand>
        <name>FAD</name>
        <dbReference type="ChEBI" id="CHEBI:57692"/>
    </ligand>
</feature>
<proteinExistence type="inferred from homology"/>
<feature type="active site" description="Proton acceptor" evidence="18">
    <location>
        <position position="1206"/>
    </location>
</feature>
<dbReference type="Pfam" id="PF01799">
    <property type="entry name" value="Fer2_2"/>
    <property type="match status" value="1"/>
</dbReference>
<keyword evidence="7 20" id="KW-0001">2Fe-2S</keyword>
<dbReference type="GO" id="GO:0050302">
    <property type="term" value="F:indole-3-acetaldehyde oxidase activity"/>
    <property type="evidence" value="ECO:0007669"/>
    <property type="project" value="UniProtKB-EC"/>
</dbReference>
<dbReference type="SUPFAM" id="SSF47741">
    <property type="entry name" value="CO dehydrogenase ISP C-domain like"/>
    <property type="match status" value="1"/>
</dbReference>
<evidence type="ECO:0000256" key="16">
    <source>
        <dbReference type="ARBA" id="ARBA00052415"/>
    </source>
</evidence>
<dbReference type="InterPro" id="IPR036683">
    <property type="entry name" value="CO_DH_flav_C_dom_sf"/>
</dbReference>
<feature type="domain" description="FAD-binding PCMH-type" evidence="21">
    <location>
        <begin position="204"/>
        <end position="390"/>
    </location>
</feature>
<dbReference type="PROSITE" id="PS00197">
    <property type="entry name" value="2FE2S_FER_1"/>
    <property type="match status" value="1"/>
</dbReference>
<evidence type="ECO:0000259" key="21">
    <source>
        <dbReference type="PROSITE" id="PS51387"/>
    </source>
</evidence>
<comment type="cofactor">
    <cofactor evidence="1 19">
        <name>FAD</name>
        <dbReference type="ChEBI" id="CHEBI:57692"/>
    </cofactor>
</comment>